<comment type="caution">
    <text evidence="10">The sequence shown here is derived from an EMBL/GenBank/DDBJ whole genome shotgun (WGS) entry which is preliminary data.</text>
</comment>
<reference evidence="10 11" key="1">
    <citation type="submission" date="2021-03" db="EMBL/GenBank/DDBJ databases">
        <title>Genomic Encyclopedia of Type Strains, Phase IV (KMG-IV): sequencing the most valuable type-strain genomes for metagenomic binning, comparative biology and taxonomic classification.</title>
        <authorList>
            <person name="Goeker M."/>
        </authorList>
    </citation>
    <scope>NUCLEOTIDE SEQUENCE [LARGE SCALE GENOMIC DNA]</scope>
    <source>
        <strain evidence="10 11">DSM 27563</strain>
    </source>
</reference>
<accession>A0ABS4KA68</accession>
<evidence type="ECO:0000256" key="6">
    <source>
        <dbReference type="ARBA" id="ARBA00023160"/>
    </source>
</evidence>
<keyword evidence="3 8" id="KW-0444">Lipid biosynthesis</keyword>
<dbReference type="EMBL" id="JAGGLJ010000002">
    <property type="protein sequence ID" value="MBP2024672.1"/>
    <property type="molecule type" value="Genomic_DNA"/>
</dbReference>
<dbReference type="PROSITE" id="PS00188">
    <property type="entry name" value="BIOTIN"/>
    <property type="match status" value="1"/>
</dbReference>
<comment type="pathway">
    <text evidence="1 8">Lipid metabolism; fatty acid biosynthesis.</text>
</comment>
<evidence type="ECO:0000313" key="10">
    <source>
        <dbReference type="EMBL" id="MBP2024672.1"/>
    </source>
</evidence>
<keyword evidence="5 8" id="KW-0443">Lipid metabolism</keyword>
<gene>
    <name evidence="10" type="ORF">J2Z71_000188</name>
</gene>
<organism evidence="10 11">
    <name type="scientific">Peptoniphilus stercorisuis</name>
    <dbReference type="NCBI Taxonomy" id="1436965"/>
    <lineage>
        <taxon>Bacteria</taxon>
        <taxon>Bacillati</taxon>
        <taxon>Bacillota</taxon>
        <taxon>Tissierellia</taxon>
        <taxon>Tissierellales</taxon>
        <taxon>Peptoniphilaceae</taxon>
        <taxon>Peptoniphilus</taxon>
    </lineage>
</organism>
<keyword evidence="7 8" id="KW-0092">Biotin</keyword>
<evidence type="ECO:0000259" key="9">
    <source>
        <dbReference type="PROSITE" id="PS50968"/>
    </source>
</evidence>
<dbReference type="PRINTS" id="PR01071">
    <property type="entry name" value="ACOABIOTINCC"/>
</dbReference>
<dbReference type="CDD" id="cd06850">
    <property type="entry name" value="biotinyl_domain"/>
    <property type="match status" value="1"/>
</dbReference>
<dbReference type="PANTHER" id="PTHR45266">
    <property type="entry name" value="OXALOACETATE DECARBOXYLASE ALPHA CHAIN"/>
    <property type="match status" value="1"/>
</dbReference>
<dbReference type="InterPro" id="IPR001249">
    <property type="entry name" value="AcCoA_biotinCC"/>
</dbReference>
<dbReference type="InterPro" id="IPR001882">
    <property type="entry name" value="Biotin_BS"/>
</dbReference>
<dbReference type="InterPro" id="IPR000089">
    <property type="entry name" value="Biotin_lipoyl"/>
</dbReference>
<evidence type="ECO:0000256" key="1">
    <source>
        <dbReference type="ARBA" id="ARBA00005194"/>
    </source>
</evidence>
<dbReference type="Proteomes" id="UP001519306">
    <property type="component" value="Unassembled WGS sequence"/>
</dbReference>
<protein>
    <recommendedName>
        <fullName evidence="2 8">Biotin carboxyl carrier protein of acetyl-CoA carboxylase</fullName>
    </recommendedName>
</protein>
<name>A0ABS4KA68_9FIRM</name>
<dbReference type="PANTHER" id="PTHR45266:SF3">
    <property type="entry name" value="OXALOACETATE DECARBOXYLASE ALPHA CHAIN"/>
    <property type="match status" value="1"/>
</dbReference>
<dbReference type="Pfam" id="PF00364">
    <property type="entry name" value="Biotin_lipoyl"/>
    <property type="match status" value="1"/>
</dbReference>
<proteinExistence type="predicted"/>
<evidence type="ECO:0000313" key="11">
    <source>
        <dbReference type="Proteomes" id="UP001519306"/>
    </source>
</evidence>
<evidence type="ECO:0000256" key="7">
    <source>
        <dbReference type="ARBA" id="ARBA00023267"/>
    </source>
</evidence>
<evidence type="ECO:0000256" key="8">
    <source>
        <dbReference type="RuleBase" id="RU364072"/>
    </source>
</evidence>
<evidence type="ECO:0000256" key="5">
    <source>
        <dbReference type="ARBA" id="ARBA00023098"/>
    </source>
</evidence>
<dbReference type="SUPFAM" id="SSF51230">
    <property type="entry name" value="Single hybrid motif"/>
    <property type="match status" value="1"/>
</dbReference>
<dbReference type="Gene3D" id="2.40.50.100">
    <property type="match status" value="1"/>
</dbReference>
<sequence>MDEKLIFLRDTFKDLKLSNLKYRDLNFELELSSEIIEKKNIKSFDENSISKSSDISKDIEEILDKKDYLKIKAPLVGLFYSKPDPKEDSFVHIGKEVKKGDVLCILEAMKMFNEVKSPVNGIVKSINFKDEDLVSVDDVLFEIEE</sequence>
<keyword evidence="11" id="KW-1185">Reference proteome</keyword>
<keyword evidence="4 8" id="KW-0276">Fatty acid metabolism</keyword>
<dbReference type="InterPro" id="IPR011053">
    <property type="entry name" value="Single_hybrid_motif"/>
</dbReference>
<dbReference type="RefSeq" id="WP_210059982.1">
    <property type="nucleotide sequence ID" value="NZ_JAGGLJ010000002.1"/>
</dbReference>
<evidence type="ECO:0000256" key="2">
    <source>
        <dbReference type="ARBA" id="ARBA00017562"/>
    </source>
</evidence>
<dbReference type="PROSITE" id="PS50968">
    <property type="entry name" value="BIOTINYL_LIPOYL"/>
    <property type="match status" value="1"/>
</dbReference>
<comment type="function">
    <text evidence="8">This protein is a component of the acetyl coenzyme A carboxylase complex; first, biotin carboxylase catalyzes the carboxylation of the carrier protein and then the transcarboxylase transfers the carboxyl group to form malonyl-CoA.</text>
</comment>
<keyword evidence="6 8" id="KW-0275">Fatty acid biosynthesis</keyword>
<evidence type="ECO:0000256" key="4">
    <source>
        <dbReference type="ARBA" id="ARBA00022832"/>
    </source>
</evidence>
<dbReference type="InterPro" id="IPR050709">
    <property type="entry name" value="Biotin_Carboxyl_Carrier/Decarb"/>
</dbReference>
<evidence type="ECO:0000256" key="3">
    <source>
        <dbReference type="ARBA" id="ARBA00022516"/>
    </source>
</evidence>
<feature type="domain" description="Lipoyl-binding" evidence="9">
    <location>
        <begin position="68"/>
        <end position="144"/>
    </location>
</feature>